<name>A0AAN8X257_HALRR</name>
<evidence type="ECO:0000313" key="2">
    <source>
        <dbReference type="Proteomes" id="UP001381693"/>
    </source>
</evidence>
<keyword evidence="2" id="KW-1185">Reference proteome</keyword>
<accession>A0AAN8X257</accession>
<dbReference type="EMBL" id="JAXCGZ010011467">
    <property type="protein sequence ID" value="KAK7074756.1"/>
    <property type="molecule type" value="Genomic_DNA"/>
</dbReference>
<dbReference type="Proteomes" id="UP001381693">
    <property type="component" value="Unassembled WGS sequence"/>
</dbReference>
<organism evidence="1 2">
    <name type="scientific">Halocaridina rubra</name>
    <name type="common">Hawaiian red shrimp</name>
    <dbReference type="NCBI Taxonomy" id="373956"/>
    <lineage>
        <taxon>Eukaryota</taxon>
        <taxon>Metazoa</taxon>
        <taxon>Ecdysozoa</taxon>
        <taxon>Arthropoda</taxon>
        <taxon>Crustacea</taxon>
        <taxon>Multicrustacea</taxon>
        <taxon>Malacostraca</taxon>
        <taxon>Eumalacostraca</taxon>
        <taxon>Eucarida</taxon>
        <taxon>Decapoda</taxon>
        <taxon>Pleocyemata</taxon>
        <taxon>Caridea</taxon>
        <taxon>Atyoidea</taxon>
        <taxon>Atyidae</taxon>
        <taxon>Halocaridina</taxon>
    </lineage>
</organism>
<sequence>MNLQRNKVTSLFISHFNDPGDTEVEVCRKESYPGLGFGMKSSRDDPARRLSVSALFETRSRGNAVLPLNAHILWFVHSSYRGDWSYNTRNVTTLFHLSKWCFSQNNKIDKVCSWPALGPEFDFPRNISSCVISCPKPRGIKWKTSCNLFVADLIRSAAIWHHEMCRLSGSVASASIRTKPM</sequence>
<gene>
    <name evidence="1" type="ORF">SK128_014566</name>
</gene>
<comment type="caution">
    <text evidence="1">The sequence shown here is derived from an EMBL/GenBank/DDBJ whole genome shotgun (WGS) entry which is preliminary data.</text>
</comment>
<reference evidence="1 2" key="1">
    <citation type="submission" date="2023-11" db="EMBL/GenBank/DDBJ databases">
        <title>Halocaridina rubra genome assembly.</title>
        <authorList>
            <person name="Smith C."/>
        </authorList>
    </citation>
    <scope>NUCLEOTIDE SEQUENCE [LARGE SCALE GENOMIC DNA]</scope>
    <source>
        <strain evidence="1">EP-1</strain>
        <tissue evidence="1">Whole</tissue>
    </source>
</reference>
<proteinExistence type="predicted"/>
<dbReference type="AlphaFoldDB" id="A0AAN8X257"/>
<evidence type="ECO:0000313" key="1">
    <source>
        <dbReference type="EMBL" id="KAK7074756.1"/>
    </source>
</evidence>
<protein>
    <submittedName>
        <fullName evidence="1">Uncharacterized protein</fullName>
    </submittedName>
</protein>